<dbReference type="InterPro" id="IPR016195">
    <property type="entry name" value="Pol/histidinol_Pase-like"/>
</dbReference>
<sequence>MHLHSVHSDGAWTPEQIVAEARRSGLDFIVSTEHNTSSAAGIWGHHSRDDLLIIDGEEVTTRDGHYTALGLPPGTWIDWRYRAADGVIPRFLDEVYRHGALAVAAHPFGPFAGGQWKFGYSQVDAIEVWNGPWTSGDEASLRLWSGLPAEGRRWVPAVGDSDSHREGQVIVLPQNVVLAEDLERGAILSAVRAGRLYVAESSAVSMSFEAAAGSRTAGIGERLGAEPGDPVTVSVRTEGVAAGVIRLFTDEGQVFECPAGTATWRTTPHVSAYVRAEVRHPDGSMAAFTNPVFPGR</sequence>
<dbReference type="RefSeq" id="WP_141953400.1">
    <property type="nucleotide sequence ID" value="NZ_VFOZ01000001.1"/>
</dbReference>
<gene>
    <name evidence="1" type="ORF">FB559_0835</name>
</gene>
<dbReference type="CDD" id="cd07432">
    <property type="entry name" value="PHP_HisPPase"/>
    <property type="match status" value="1"/>
</dbReference>
<dbReference type="GO" id="GO:0004534">
    <property type="term" value="F:5'-3' RNA exonuclease activity"/>
    <property type="evidence" value="ECO:0007669"/>
    <property type="project" value="TreeGrafter"/>
</dbReference>
<comment type="caution">
    <text evidence="1">The sequence shown here is derived from an EMBL/GenBank/DDBJ whole genome shotgun (WGS) entry which is preliminary data.</text>
</comment>
<keyword evidence="2" id="KW-1185">Reference proteome</keyword>
<dbReference type="SUPFAM" id="SSF89550">
    <property type="entry name" value="PHP domain-like"/>
    <property type="match status" value="1"/>
</dbReference>
<dbReference type="NCBIfam" id="NF038032">
    <property type="entry name" value="CehA_McbA_metalo"/>
    <property type="match status" value="1"/>
</dbReference>
<dbReference type="PANTHER" id="PTHR42924:SF3">
    <property type="entry name" value="POLYMERASE_HISTIDINOL PHOSPHATASE N-TERMINAL DOMAIN-CONTAINING PROTEIN"/>
    <property type="match status" value="1"/>
</dbReference>
<organism evidence="1 2">
    <name type="scientific">Actinoallomurus bryophytorum</name>
    <dbReference type="NCBI Taxonomy" id="1490222"/>
    <lineage>
        <taxon>Bacteria</taxon>
        <taxon>Bacillati</taxon>
        <taxon>Actinomycetota</taxon>
        <taxon>Actinomycetes</taxon>
        <taxon>Streptosporangiales</taxon>
        <taxon>Thermomonosporaceae</taxon>
        <taxon>Actinoallomurus</taxon>
    </lineage>
</organism>
<reference evidence="1 2" key="1">
    <citation type="submission" date="2019-06" db="EMBL/GenBank/DDBJ databases">
        <title>Sequencing the genomes of 1000 actinobacteria strains.</title>
        <authorList>
            <person name="Klenk H.-P."/>
        </authorList>
    </citation>
    <scope>NUCLEOTIDE SEQUENCE [LARGE SCALE GENOMIC DNA]</scope>
    <source>
        <strain evidence="1 2">DSM 102200</strain>
    </source>
</reference>
<evidence type="ECO:0000313" key="2">
    <source>
        <dbReference type="Proteomes" id="UP000316096"/>
    </source>
</evidence>
<dbReference type="EMBL" id="VFOZ01000001">
    <property type="protein sequence ID" value="TQL95332.1"/>
    <property type="molecule type" value="Genomic_DNA"/>
</dbReference>
<dbReference type="Proteomes" id="UP000316096">
    <property type="component" value="Unassembled WGS sequence"/>
</dbReference>
<proteinExistence type="predicted"/>
<dbReference type="Gene3D" id="3.20.20.140">
    <property type="entry name" value="Metal-dependent hydrolases"/>
    <property type="match status" value="1"/>
</dbReference>
<dbReference type="PANTHER" id="PTHR42924">
    <property type="entry name" value="EXONUCLEASE"/>
    <property type="match status" value="1"/>
</dbReference>
<dbReference type="InterPro" id="IPR052018">
    <property type="entry name" value="PHP_domain"/>
</dbReference>
<accession>A0A543CE07</accession>
<name>A0A543CE07_9ACTN</name>
<dbReference type="OrthoDB" id="9804333at2"/>
<evidence type="ECO:0008006" key="3">
    <source>
        <dbReference type="Google" id="ProtNLM"/>
    </source>
</evidence>
<evidence type="ECO:0000313" key="1">
    <source>
        <dbReference type="EMBL" id="TQL95332.1"/>
    </source>
</evidence>
<dbReference type="GO" id="GO:0035312">
    <property type="term" value="F:5'-3' DNA exonuclease activity"/>
    <property type="evidence" value="ECO:0007669"/>
    <property type="project" value="TreeGrafter"/>
</dbReference>
<protein>
    <recommendedName>
        <fullName evidence="3">Polymerase/histidinol phosphatase N-terminal domain-containing protein</fullName>
    </recommendedName>
</protein>
<dbReference type="AlphaFoldDB" id="A0A543CE07"/>